<accession>A0A7J9FKD1</accession>
<comment type="caution">
    <text evidence="1">The sequence shown here is derived from an EMBL/GenBank/DDBJ whole genome shotgun (WGS) entry which is preliminary data.</text>
</comment>
<dbReference type="AlphaFoldDB" id="A0A7J9FKD1"/>
<evidence type="ECO:0000313" key="1">
    <source>
        <dbReference type="EMBL" id="MBA0785749.1"/>
    </source>
</evidence>
<name>A0A7J9FKD1_9ROSI</name>
<organism evidence="1 2">
    <name type="scientific">Gossypium trilobum</name>
    <dbReference type="NCBI Taxonomy" id="34281"/>
    <lineage>
        <taxon>Eukaryota</taxon>
        <taxon>Viridiplantae</taxon>
        <taxon>Streptophyta</taxon>
        <taxon>Embryophyta</taxon>
        <taxon>Tracheophyta</taxon>
        <taxon>Spermatophyta</taxon>
        <taxon>Magnoliopsida</taxon>
        <taxon>eudicotyledons</taxon>
        <taxon>Gunneridae</taxon>
        <taxon>Pentapetalae</taxon>
        <taxon>rosids</taxon>
        <taxon>malvids</taxon>
        <taxon>Malvales</taxon>
        <taxon>Malvaceae</taxon>
        <taxon>Malvoideae</taxon>
        <taxon>Gossypium</taxon>
    </lineage>
</organism>
<reference evidence="1 2" key="1">
    <citation type="journal article" date="2019" name="Genome Biol. Evol.">
        <title>Insights into the evolution of the New World diploid cottons (Gossypium, subgenus Houzingenia) based on genome sequencing.</title>
        <authorList>
            <person name="Grover C.E."/>
            <person name="Arick M.A. 2nd"/>
            <person name="Thrash A."/>
            <person name="Conover J.L."/>
            <person name="Sanders W.S."/>
            <person name="Peterson D.G."/>
            <person name="Frelichowski J.E."/>
            <person name="Scheffler J.A."/>
            <person name="Scheffler B.E."/>
            <person name="Wendel J.F."/>
        </authorList>
    </citation>
    <scope>NUCLEOTIDE SEQUENCE [LARGE SCALE GENOMIC DNA]</scope>
    <source>
        <strain evidence="1">8</strain>
        <tissue evidence="1">Leaf</tissue>
    </source>
</reference>
<keyword evidence="2" id="KW-1185">Reference proteome</keyword>
<proteinExistence type="predicted"/>
<dbReference type="EMBL" id="JABEZW010220012">
    <property type="protein sequence ID" value="MBA0785749.1"/>
    <property type="molecule type" value="Genomic_DNA"/>
</dbReference>
<dbReference type="Proteomes" id="UP000593568">
    <property type="component" value="Unassembled WGS sequence"/>
</dbReference>
<gene>
    <name evidence="1" type="ORF">Gotri_027790</name>
</gene>
<protein>
    <submittedName>
        <fullName evidence="1">Uncharacterized protein</fullName>
    </submittedName>
</protein>
<sequence>MSSNKTLPYGTFLSYIFRTLRINVSVDPSCAINSFIDISTTHSCN</sequence>
<evidence type="ECO:0000313" key="2">
    <source>
        <dbReference type="Proteomes" id="UP000593568"/>
    </source>
</evidence>